<dbReference type="Pfam" id="PF01263">
    <property type="entry name" value="Aldose_epim"/>
    <property type="match status" value="1"/>
</dbReference>
<evidence type="ECO:0000256" key="5">
    <source>
        <dbReference type="ARBA" id="ARBA00014165"/>
    </source>
</evidence>
<evidence type="ECO:0000256" key="2">
    <source>
        <dbReference type="ARBA" id="ARBA00005028"/>
    </source>
</evidence>
<dbReference type="GO" id="GO:0030246">
    <property type="term" value="F:carbohydrate binding"/>
    <property type="evidence" value="ECO:0007669"/>
    <property type="project" value="InterPro"/>
</dbReference>
<sequence length="339" mass="37351">MEFYTLENKNGLKLKLTNFGGIVSEIHVPDRDGKMADITLGFDTIDEYVDHNDAYFGALIGRYGNRIGGCKFPLDGKEIGGLYTNSGEADHLHGGKVGFDKVEWTAEEVSGDGYTGVKLSYTSVDGEEGYPGKLDCTVVYKLTDDNEWVIEYEAVTDKPTVFNPTNHAYFNLAGHDGASPTNHEMLINAAFYTPTDDGGIPTGEILSVEGSDMDFREARVYGETIDSEESYISRLGGYDHNWILDKQYGELGLAAIAYDPVSGREMKCFTTEPGVQFYGGNFLDGSLTGKGGKVYNKREGFCLETQHFPDSPNKGHFPATTLRPGEVFKSKTVYRFGVR</sequence>
<evidence type="ECO:0000256" key="1">
    <source>
        <dbReference type="ARBA" id="ARBA00001614"/>
    </source>
</evidence>
<keyword evidence="7 8" id="KW-0119">Carbohydrate metabolism</keyword>
<evidence type="ECO:0000256" key="3">
    <source>
        <dbReference type="ARBA" id="ARBA00006206"/>
    </source>
</evidence>
<comment type="caution">
    <text evidence="12">The sequence shown here is derived from an EMBL/GenBank/DDBJ whole genome shotgun (WGS) entry which is preliminary data.</text>
</comment>
<dbReference type="EC" id="5.1.3.3" evidence="4 8"/>
<dbReference type="Gene3D" id="2.70.98.10">
    <property type="match status" value="1"/>
</dbReference>
<dbReference type="PANTHER" id="PTHR10091">
    <property type="entry name" value="ALDOSE-1-EPIMERASE"/>
    <property type="match status" value="1"/>
</dbReference>
<keyword evidence="6 8" id="KW-0413">Isomerase</keyword>
<name>A0A934VTY6_9BACT</name>
<dbReference type="GO" id="GO:0004034">
    <property type="term" value="F:aldose 1-epimerase activity"/>
    <property type="evidence" value="ECO:0007669"/>
    <property type="project" value="UniProtKB-EC"/>
</dbReference>
<dbReference type="CDD" id="cd09019">
    <property type="entry name" value="galactose_mutarotase_like"/>
    <property type="match status" value="1"/>
</dbReference>
<dbReference type="InterPro" id="IPR018052">
    <property type="entry name" value="Ald1_epimerase_CS"/>
</dbReference>
<feature type="binding site" evidence="11">
    <location>
        <begin position="167"/>
        <end position="169"/>
    </location>
    <ligand>
        <name>beta-D-galactose</name>
        <dbReference type="ChEBI" id="CHEBI:27667"/>
    </ligand>
</feature>
<evidence type="ECO:0000256" key="6">
    <source>
        <dbReference type="ARBA" id="ARBA00023235"/>
    </source>
</evidence>
<dbReference type="InterPro" id="IPR011013">
    <property type="entry name" value="Gal_mutarotase_sf_dom"/>
</dbReference>
<feature type="active site" description="Proton acceptor" evidence="9">
    <location>
        <position position="304"/>
    </location>
</feature>
<comment type="pathway">
    <text evidence="2 8">Carbohydrate metabolism; hexose metabolism.</text>
</comment>
<feature type="active site" description="Proton donor" evidence="9">
    <location>
        <position position="167"/>
    </location>
</feature>
<evidence type="ECO:0000313" key="13">
    <source>
        <dbReference type="Proteomes" id="UP000617628"/>
    </source>
</evidence>
<evidence type="ECO:0000256" key="4">
    <source>
        <dbReference type="ARBA" id="ARBA00013185"/>
    </source>
</evidence>
<dbReference type="RefSeq" id="WP_200358452.1">
    <property type="nucleotide sequence ID" value="NZ_JAENIL010000065.1"/>
</dbReference>
<reference evidence="12" key="1">
    <citation type="submission" date="2021-01" db="EMBL/GenBank/DDBJ databases">
        <title>Modified the classification status of verrucomicrobia.</title>
        <authorList>
            <person name="Feng X."/>
        </authorList>
    </citation>
    <scope>NUCLEOTIDE SEQUENCE</scope>
    <source>
        <strain evidence="12">KCTC 13126</strain>
    </source>
</reference>
<dbReference type="Proteomes" id="UP000617628">
    <property type="component" value="Unassembled WGS sequence"/>
</dbReference>
<gene>
    <name evidence="12" type="ORF">JIN87_24125</name>
</gene>
<evidence type="ECO:0000313" key="12">
    <source>
        <dbReference type="EMBL" id="MBK1879994.1"/>
    </source>
</evidence>
<feature type="binding site" evidence="11">
    <location>
        <begin position="65"/>
        <end position="66"/>
    </location>
    <ligand>
        <name>beta-D-galactose</name>
        <dbReference type="ChEBI" id="CHEBI:27667"/>
    </ligand>
</feature>
<proteinExistence type="inferred from homology"/>
<dbReference type="InterPro" id="IPR014718">
    <property type="entry name" value="GH-type_carb-bd"/>
</dbReference>
<comment type="catalytic activity">
    <reaction evidence="1 8">
        <text>alpha-D-glucose = beta-D-glucose</text>
        <dbReference type="Rhea" id="RHEA:10264"/>
        <dbReference type="ChEBI" id="CHEBI:15903"/>
        <dbReference type="ChEBI" id="CHEBI:17925"/>
        <dbReference type="EC" id="5.1.3.3"/>
    </reaction>
</comment>
<evidence type="ECO:0000256" key="9">
    <source>
        <dbReference type="PIRSR" id="PIRSR005096-1"/>
    </source>
</evidence>
<dbReference type="GO" id="GO:0006006">
    <property type="term" value="P:glucose metabolic process"/>
    <property type="evidence" value="ECO:0007669"/>
    <property type="project" value="TreeGrafter"/>
</dbReference>
<dbReference type="InterPro" id="IPR008183">
    <property type="entry name" value="Aldose_1/G6P_1-epimerase"/>
</dbReference>
<accession>A0A934VTY6</accession>
<dbReference type="EMBL" id="JAENIL010000065">
    <property type="protein sequence ID" value="MBK1879994.1"/>
    <property type="molecule type" value="Genomic_DNA"/>
</dbReference>
<protein>
    <recommendedName>
        <fullName evidence="5 8">Aldose 1-epimerase</fullName>
        <ecNumber evidence="4 8">5.1.3.3</ecNumber>
    </recommendedName>
</protein>
<dbReference type="SUPFAM" id="SSF74650">
    <property type="entry name" value="Galactose mutarotase-like"/>
    <property type="match status" value="1"/>
</dbReference>
<feature type="binding site" evidence="10">
    <location>
        <position position="239"/>
    </location>
    <ligand>
        <name>beta-D-galactose</name>
        <dbReference type="ChEBI" id="CHEBI:27667"/>
    </ligand>
</feature>
<dbReference type="AlphaFoldDB" id="A0A934VTY6"/>
<dbReference type="InterPro" id="IPR015443">
    <property type="entry name" value="Aldose_1-epimerase"/>
</dbReference>
<evidence type="ECO:0000256" key="8">
    <source>
        <dbReference type="PIRNR" id="PIRNR005096"/>
    </source>
</evidence>
<comment type="similarity">
    <text evidence="3 8">Belongs to the aldose epimerase family.</text>
</comment>
<dbReference type="NCBIfam" id="NF008277">
    <property type="entry name" value="PRK11055.1"/>
    <property type="match status" value="1"/>
</dbReference>
<dbReference type="PANTHER" id="PTHR10091:SF0">
    <property type="entry name" value="GALACTOSE MUTAROTASE"/>
    <property type="match status" value="1"/>
</dbReference>
<keyword evidence="13" id="KW-1185">Reference proteome</keyword>
<dbReference type="GO" id="GO:0005737">
    <property type="term" value="C:cytoplasm"/>
    <property type="evidence" value="ECO:0007669"/>
    <property type="project" value="TreeGrafter"/>
</dbReference>
<dbReference type="InterPro" id="IPR047215">
    <property type="entry name" value="Galactose_mutarotase-like"/>
</dbReference>
<organism evidence="12 13">
    <name type="scientific">Pelagicoccus mobilis</name>
    <dbReference type="NCBI Taxonomy" id="415221"/>
    <lineage>
        <taxon>Bacteria</taxon>
        <taxon>Pseudomonadati</taxon>
        <taxon>Verrucomicrobiota</taxon>
        <taxon>Opitutia</taxon>
        <taxon>Puniceicoccales</taxon>
        <taxon>Pelagicoccaceae</taxon>
        <taxon>Pelagicoccus</taxon>
    </lineage>
</organism>
<evidence type="ECO:0000256" key="7">
    <source>
        <dbReference type="ARBA" id="ARBA00023277"/>
    </source>
</evidence>
<dbReference type="PROSITE" id="PS00545">
    <property type="entry name" value="ALDOSE_1_EPIMERASE"/>
    <property type="match status" value="1"/>
</dbReference>
<evidence type="ECO:0000256" key="10">
    <source>
        <dbReference type="PIRSR" id="PIRSR005096-2"/>
    </source>
</evidence>
<evidence type="ECO:0000256" key="11">
    <source>
        <dbReference type="PIRSR" id="PIRSR005096-3"/>
    </source>
</evidence>
<dbReference type="PIRSF" id="PIRSF005096">
    <property type="entry name" value="GALM"/>
    <property type="match status" value="1"/>
</dbReference>
<dbReference type="GO" id="GO:0033499">
    <property type="term" value="P:galactose catabolic process via UDP-galactose, Leloir pathway"/>
    <property type="evidence" value="ECO:0007669"/>
    <property type="project" value="TreeGrafter"/>
</dbReference>